<dbReference type="RefSeq" id="WP_148590482.1">
    <property type="nucleotide sequence ID" value="NZ_CP042997.1"/>
</dbReference>
<evidence type="ECO:0000256" key="1">
    <source>
        <dbReference type="SAM" id="MobiDB-lite"/>
    </source>
</evidence>
<feature type="compositionally biased region" description="Low complexity" evidence="1">
    <location>
        <begin position="95"/>
        <end position="108"/>
    </location>
</feature>
<dbReference type="AlphaFoldDB" id="A0A5B9VV38"/>
<proteinExistence type="predicted"/>
<reference evidence="2 3" key="1">
    <citation type="submission" date="2019-08" db="EMBL/GenBank/DDBJ databases">
        <title>Deep-cultivation of Planctomycetes and their phenomic and genomic characterization uncovers novel biology.</title>
        <authorList>
            <person name="Wiegand S."/>
            <person name="Jogler M."/>
            <person name="Boedeker C."/>
            <person name="Pinto D."/>
            <person name="Vollmers J."/>
            <person name="Rivas-Marin E."/>
            <person name="Kohn T."/>
            <person name="Peeters S.H."/>
            <person name="Heuer A."/>
            <person name="Rast P."/>
            <person name="Oberbeckmann S."/>
            <person name="Bunk B."/>
            <person name="Jeske O."/>
            <person name="Meyerdierks A."/>
            <person name="Storesund J.E."/>
            <person name="Kallscheuer N."/>
            <person name="Luecker S."/>
            <person name="Lage O.M."/>
            <person name="Pohl T."/>
            <person name="Merkel B.J."/>
            <person name="Hornburger P."/>
            <person name="Mueller R.-W."/>
            <person name="Bruemmer F."/>
            <person name="Labrenz M."/>
            <person name="Spormann A.M."/>
            <person name="Op den Camp H."/>
            <person name="Overmann J."/>
            <person name="Amann R."/>
            <person name="Jetten M.S.M."/>
            <person name="Mascher T."/>
            <person name="Medema M.H."/>
            <person name="Devos D.P."/>
            <person name="Kaster A.-K."/>
            <person name="Ovreas L."/>
            <person name="Rohde M."/>
            <person name="Galperin M.Y."/>
            <person name="Jogler C."/>
        </authorList>
    </citation>
    <scope>NUCLEOTIDE SEQUENCE [LARGE SCALE GENOMIC DNA]</scope>
    <source>
        <strain evidence="2 3">OJF2</strain>
    </source>
</reference>
<keyword evidence="3" id="KW-1185">Reference proteome</keyword>
<dbReference type="EMBL" id="CP042997">
    <property type="protein sequence ID" value="QEH31767.1"/>
    <property type="molecule type" value="Genomic_DNA"/>
</dbReference>
<dbReference type="KEGG" id="agv:OJF2_02320"/>
<evidence type="ECO:0000313" key="3">
    <source>
        <dbReference type="Proteomes" id="UP000324233"/>
    </source>
</evidence>
<sequence length="124" mass="12782">MLPRAAAFRVAGAALLLVLLAILASPGQRPAASPRPGPGGHRGDIASPTSPAPESPDLSVSAWTEREDAVVLSRSEYDEDEDEVCGEALPACDTRSPSLSASRLAPARDLTASGPPSAPRPMRC</sequence>
<name>A0A5B9VV38_9BACT</name>
<gene>
    <name evidence="2" type="ORF">OJF2_02320</name>
</gene>
<evidence type="ECO:0000313" key="2">
    <source>
        <dbReference type="EMBL" id="QEH31767.1"/>
    </source>
</evidence>
<organism evidence="2 3">
    <name type="scientific">Aquisphaera giovannonii</name>
    <dbReference type="NCBI Taxonomy" id="406548"/>
    <lineage>
        <taxon>Bacteria</taxon>
        <taxon>Pseudomonadati</taxon>
        <taxon>Planctomycetota</taxon>
        <taxon>Planctomycetia</taxon>
        <taxon>Isosphaerales</taxon>
        <taxon>Isosphaeraceae</taxon>
        <taxon>Aquisphaera</taxon>
    </lineage>
</organism>
<accession>A0A5B9VV38</accession>
<feature type="region of interest" description="Disordered" evidence="1">
    <location>
        <begin position="27"/>
        <end position="124"/>
    </location>
</feature>
<protein>
    <submittedName>
        <fullName evidence="2">Uncharacterized protein</fullName>
    </submittedName>
</protein>
<dbReference type="Proteomes" id="UP000324233">
    <property type="component" value="Chromosome"/>
</dbReference>